<reference evidence="1" key="2">
    <citation type="submission" date="2021-06" db="EMBL/GenBank/DDBJ databases">
        <title>Genomic Description and Analysis of Intracellular Bacteria, Candidatus Berkiella cookevillensis and Candidatus Berkiella aquae.</title>
        <authorList>
            <person name="Kidane D.T."/>
            <person name="Mehari Y.T."/>
            <person name="Rice F.C."/>
            <person name="Arivett B.A."/>
            <person name="Farone A.L."/>
            <person name="Berk S.G."/>
            <person name="Farone M.B."/>
        </authorList>
    </citation>
    <scope>NUCLEOTIDE SEQUENCE</scope>
    <source>
        <strain evidence="1">HT99</strain>
    </source>
</reference>
<proteinExistence type="predicted"/>
<evidence type="ECO:0000313" key="2">
    <source>
        <dbReference type="Proteomes" id="UP000051497"/>
    </source>
</evidence>
<gene>
    <name evidence="1" type="ORF">HT99x_015750</name>
</gene>
<dbReference type="Proteomes" id="UP000051497">
    <property type="component" value="Unassembled WGS sequence"/>
</dbReference>
<keyword evidence="2" id="KW-1185">Reference proteome</keyword>
<evidence type="ECO:0000313" key="1">
    <source>
        <dbReference type="EMBL" id="MCS5712894.1"/>
    </source>
</evidence>
<dbReference type="AlphaFoldDB" id="A0AAE3LBE7"/>
<name>A0AAE3LBE7_9GAMM</name>
<dbReference type="EMBL" id="LKAJ02000003">
    <property type="protein sequence ID" value="MCS5712894.1"/>
    <property type="molecule type" value="Genomic_DNA"/>
</dbReference>
<comment type="caution">
    <text evidence="1">The sequence shown here is derived from an EMBL/GenBank/DDBJ whole genome shotgun (WGS) entry which is preliminary data.</text>
</comment>
<sequence>MYEFEAMQSGSFMYHPHPMVGIPKILIKSETRRLK</sequence>
<reference evidence="1" key="1">
    <citation type="journal article" date="2016" name="Genome Announc.">
        <title>Draft Genome Sequences of Two Novel Amoeba-Resistant Intranuclear Bacteria, 'Candidatus Berkiella cookevillensis' and 'Candidatus Berkiella aquae'.</title>
        <authorList>
            <person name="Mehari Y.T."/>
            <person name="Arivett B.A."/>
            <person name="Farone A.L."/>
            <person name="Gunderson J.H."/>
            <person name="Farone M.B."/>
        </authorList>
    </citation>
    <scope>NUCLEOTIDE SEQUENCE</scope>
    <source>
        <strain evidence="1">HT99</strain>
    </source>
</reference>
<accession>A0AAE3LBE7</accession>
<organism evidence="1 2">
    <name type="scientific">Candidatus Berkiella aquae</name>
    <dbReference type="NCBI Taxonomy" id="295108"/>
    <lineage>
        <taxon>Bacteria</taxon>
        <taxon>Pseudomonadati</taxon>
        <taxon>Pseudomonadota</taxon>
        <taxon>Gammaproteobacteria</taxon>
        <taxon>Candidatus Berkiellales</taxon>
        <taxon>Candidatus Berkiellaceae</taxon>
        <taxon>Candidatus Berkiella</taxon>
    </lineage>
</organism>
<protein>
    <submittedName>
        <fullName evidence="1">Uncharacterized protein</fullName>
    </submittedName>
</protein>